<dbReference type="EMBL" id="MT143986">
    <property type="protein sequence ID" value="QJA45091.1"/>
    <property type="molecule type" value="Genomic_DNA"/>
</dbReference>
<protein>
    <submittedName>
        <fullName evidence="1">Uncharacterized protein</fullName>
    </submittedName>
</protein>
<sequence>MKTIVIIGEKTQEFESVKYAKSLLKDNHINLKCFVQKINDGELIRIYTKE</sequence>
<evidence type="ECO:0000313" key="1">
    <source>
        <dbReference type="EMBL" id="QJA45091.1"/>
    </source>
</evidence>
<gene>
    <name evidence="1" type="ORF">TM448A00186_0003</name>
    <name evidence="2" type="ORF">TM448B02294_0018</name>
</gene>
<reference evidence="1" key="1">
    <citation type="submission" date="2020-03" db="EMBL/GenBank/DDBJ databases">
        <title>The deep terrestrial virosphere.</title>
        <authorList>
            <person name="Holmfeldt K."/>
            <person name="Nilsson E."/>
            <person name="Simone D."/>
            <person name="Lopez-Fernandez M."/>
            <person name="Wu X."/>
            <person name="de Brujin I."/>
            <person name="Lundin D."/>
            <person name="Andersson A."/>
            <person name="Bertilsson S."/>
            <person name="Dopson M."/>
        </authorList>
    </citation>
    <scope>NUCLEOTIDE SEQUENCE</scope>
    <source>
        <strain evidence="1">TM448A00186</strain>
        <strain evidence="2">TM448B02294</strain>
    </source>
</reference>
<accession>A0A6H1ZCD5</accession>
<evidence type="ECO:0000313" key="2">
    <source>
        <dbReference type="EMBL" id="QJI01125.1"/>
    </source>
</evidence>
<proteinExistence type="predicted"/>
<dbReference type="AlphaFoldDB" id="A0A6H1ZCD5"/>
<name>A0A6H1ZCD5_9ZZZZ</name>
<dbReference type="EMBL" id="MT144899">
    <property type="protein sequence ID" value="QJI01125.1"/>
    <property type="molecule type" value="Genomic_DNA"/>
</dbReference>
<organism evidence="1">
    <name type="scientific">viral metagenome</name>
    <dbReference type="NCBI Taxonomy" id="1070528"/>
    <lineage>
        <taxon>unclassified sequences</taxon>
        <taxon>metagenomes</taxon>
        <taxon>organismal metagenomes</taxon>
    </lineage>
</organism>